<organism evidence="1 2">
    <name type="scientific">Azotobacter chroococcum</name>
    <dbReference type="NCBI Taxonomy" id="353"/>
    <lineage>
        <taxon>Bacteria</taxon>
        <taxon>Pseudomonadati</taxon>
        <taxon>Pseudomonadota</taxon>
        <taxon>Gammaproteobacteria</taxon>
        <taxon>Pseudomonadales</taxon>
        <taxon>Pseudomonadaceae</taxon>
        <taxon>Azotobacter</taxon>
    </lineage>
</organism>
<dbReference type="EMBL" id="JAAPAP010000023">
    <property type="protein sequence ID" value="NHN79596.1"/>
    <property type="molecule type" value="Genomic_DNA"/>
</dbReference>
<dbReference type="RefSeq" id="WP_165894001.1">
    <property type="nucleotide sequence ID" value="NZ_JAAPAP010000023.1"/>
</dbReference>
<proteinExistence type="predicted"/>
<gene>
    <name evidence="1" type="ORF">HA520_20340</name>
</gene>
<reference evidence="1" key="1">
    <citation type="submission" date="2020-03" db="EMBL/GenBank/DDBJ databases">
        <title>Genome assembly of Azotobacter chroococcum W5.</title>
        <authorList>
            <person name="Kannepalli A."/>
        </authorList>
    </citation>
    <scope>NUCLEOTIDE SEQUENCE</scope>
    <source>
        <strain evidence="1">W5</strain>
    </source>
</reference>
<accession>A0AA44C8F9</accession>
<dbReference type="AlphaFoldDB" id="A0AA44C8F9"/>
<evidence type="ECO:0000313" key="2">
    <source>
        <dbReference type="Proteomes" id="UP000736384"/>
    </source>
</evidence>
<sequence length="86" mass="9433">MRDALTNLRKLPAAIARLAELPAGSPVVHVSAPARQRRLDGLFFDRGQNTWIAKLDGSTTCQPRDLRLPGDQLDLLAPCESGRVWA</sequence>
<protein>
    <submittedName>
        <fullName evidence="1">Uncharacterized protein</fullName>
    </submittedName>
</protein>
<evidence type="ECO:0000313" key="1">
    <source>
        <dbReference type="EMBL" id="NHN79596.1"/>
    </source>
</evidence>
<dbReference type="Proteomes" id="UP000736384">
    <property type="component" value="Unassembled WGS sequence"/>
</dbReference>
<comment type="caution">
    <text evidence="1">The sequence shown here is derived from an EMBL/GenBank/DDBJ whole genome shotgun (WGS) entry which is preliminary data.</text>
</comment>
<name>A0AA44C8F9_9GAMM</name>